<evidence type="ECO:0000313" key="1">
    <source>
        <dbReference type="EMBL" id="EMY60282.1"/>
    </source>
</evidence>
<evidence type="ECO:0000313" key="2">
    <source>
        <dbReference type="Proteomes" id="UP000012371"/>
    </source>
</evidence>
<organism evidence="1 2">
    <name type="scientific">Leptospira terpstrae serovar Hualin str. LT 11-33 = ATCC 700639</name>
    <dbReference type="NCBI Taxonomy" id="1257025"/>
    <lineage>
        <taxon>Bacteria</taxon>
        <taxon>Pseudomonadati</taxon>
        <taxon>Spirochaetota</taxon>
        <taxon>Spirochaetia</taxon>
        <taxon>Leptospirales</taxon>
        <taxon>Leptospiraceae</taxon>
        <taxon>Leptospira</taxon>
    </lineage>
</organism>
<dbReference type="EMBL" id="AOGW02000017">
    <property type="protein sequence ID" value="EMY60282.1"/>
    <property type="molecule type" value="Genomic_DNA"/>
</dbReference>
<reference evidence="1" key="1">
    <citation type="submission" date="2013-03" db="EMBL/GenBank/DDBJ databases">
        <authorList>
            <person name="Harkins D.M."/>
            <person name="Durkin A.S."/>
            <person name="Brinkac L.M."/>
            <person name="Haft D.H."/>
            <person name="Selengut J.D."/>
            <person name="Sanka R."/>
            <person name="DePew J."/>
            <person name="Purushe J."/>
            <person name="Hartskeerl R.A."/>
            <person name="Ahmed A."/>
            <person name="van der Linden H."/>
            <person name="Goris M.G.A."/>
            <person name="Vinetz J.M."/>
            <person name="Sutton G.G."/>
            <person name="Nierman W.C."/>
            <person name="Fouts D.E."/>
        </authorList>
    </citation>
    <scope>NUCLEOTIDE SEQUENCE [LARGE SCALE GENOMIC DNA]</scope>
    <source>
        <strain evidence="1">LT 11-33</strain>
    </source>
</reference>
<protein>
    <submittedName>
        <fullName evidence="1">Uncharacterized protein</fullName>
    </submittedName>
</protein>
<sequence>MNIHDSFKILQESIEPDEYVNHKKLASMLGNNQFQSVLGIDILDYSQLSNTEQYFVPILFHSLIKSTIADIFKYEKFIFQYTNSDLIFEKFIDSGDGGFFIFDTPLHSVLFALYFECNLRHYNNGTYNKNIYSLLKTIKVRYAITYDIVYYMKDLKNHYGAGLINCARIMAKDKLDRCIIDENTHTWFLKRTNGIESLRNYHIRKIMKIKEFSHYTYDEQEYKFSGYSSYAIPEEKSQFEPGIDLILIMKIGTIKVKKTEISVYNLLIQLPTKIDNVYKKLDFDNDIFMVVTLGNNNTVGLDQQY</sequence>
<gene>
    <name evidence="1" type="ORF">LEP1GSC203_0738</name>
</gene>
<dbReference type="RefSeq" id="WP_002975174.1">
    <property type="nucleotide sequence ID" value="NZ_AOGW02000017.1"/>
</dbReference>
<dbReference type="Proteomes" id="UP000012371">
    <property type="component" value="Unassembled WGS sequence"/>
</dbReference>
<accession>N1VTI2</accession>
<dbReference type="AlphaFoldDB" id="N1VTI2"/>
<comment type="caution">
    <text evidence="1">The sequence shown here is derived from an EMBL/GenBank/DDBJ whole genome shotgun (WGS) entry which is preliminary data.</text>
</comment>
<name>N1VTI2_9LEPT</name>
<keyword evidence="2" id="KW-1185">Reference proteome</keyword>
<proteinExistence type="predicted"/>
<dbReference type="OrthoDB" id="332167at2"/>